<dbReference type="PANTHER" id="PTHR24422:SF10">
    <property type="entry name" value="CHEMOTAXIS PROTEIN METHYLTRANSFERASE 2"/>
    <property type="match status" value="1"/>
</dbReference>
<keyword evidence="3 7" id="KW-0489">Methyltransferase</keyword>
<gene>
    <name evidence="7" type="ORF">EP073_10190</name>
</gene>
<sequence>MFVVTLEDYKDLTAFIYKKSGINFEDKKRYFINKRLEKRLSTLGIESARDYIRFLKFKDREGDEFQELMNLLTVNETYFFREFATLEVFAEFCLQEIAEKKEREKDNTIRIWSAGCSTGEEPYTLAIIVRELLDRHEKWNVEIVASDIDLMALEKAKSARYDDRSVKDVPEEYYAKYFSFVDGCHVPVQEVRDMVRFEHINLNDKMQMRRQRGFDFIFCRNVLIYFDEISRKQVVDHYYIALNRGGYIFLGHSESVGRITTAFSIKRFGRNVVYYKG</sequence>
<keyword evidence="8" id="KW-1185">Reference proteome</keyword>
<evidence type="ECO:0000259" key="6">
    <source>
        <dbReference type="PROSITE" id="PS50123"/>
    </source>
</evidence>
<evidence type="ECO:0000256" key="5">
    <source>
        <dbReference type="ARBA" id="ARBA00022691"/>
    </source>
</evidence>
<dbReference type="EC" id="2.1.1.80" evidence="2"/>
<dbReference type="PRINTS" id="PR00996">
    <property type="entry name" value="CHERMTFRASE"/>
</dbReference>
<dbReference type="InterPro" id="IPR022641">
    <property type="entry name" value="CheR_N"/>
</dbReference>
<evidence type="ECO:0000256" key="3">
    <source>
        <dbReference type="ARBA" id="ARBA00022603"/>
    </source>
</evidence>
<dbReference type="Gene3D" id="3.40.50.150">
    <property type="entry name" value="Vaccinia Virus protein VP39"/>
    <property type="match status" value="1"/>
</dbReference>
<dbReference type="CDD" id="cd02440">
    <property type="entry name" value="AdoMet_MTases"/>
    <property type="match status" value="1"/>
</dbReference>
<name>A0A410K036_9BACT</name>
<dbReference type="InterPro" id="IPR050903">
    <property type="entry name" value="Bact_Chemotaxis_MeTrfase"/>
</dbReference>
<organism evidence="7 8">
    <name type="scientific">Geovibrio thiophilus</name>
    <dbReference type="NCBI Taxonomy" id="139438"/>
    <lineage>
        <taxon>Bacteria</taxon>
        <taxon>Pseudomonadati</taxon>
        <taxon>Deferribacterota</taxon>
        <taxon>Deferribacteres</taxon>
        <taxon>Deferribacterales</taxon>
        <taxon>Geovibrionaceae</taxon>
        <taxon>Geovibrio</taxon>
    </lineage>
</organism>
<keyword evidence="5" id="KW-0949">S-adenosyl-L-methionine</keyword>
<dbReference type="PROSITE" id="PS50123">
    <property type="entry name" value="CHER"/>
    <property type="match status" value="1"/>
</dbReference>
<dbReference type="InterPro" id="IPR036804">
    <property type="entry name" value="CheR_N_sf"/>
</dbReference>
<evidence type="ECO:0000313" key="8">
    <source>
        <dbReference type="Proteomes" id="UP000287502"/>
    </source>
</evidence>
<dbReference type="InterPro" id="IPR029063">
    <property type="entry name" value="SAM-dependent_MTases_sf"/>
</dbReference>
<keyword evidence="4 7" id="KW-0808">Transferase</keyword>
<dbReference type="SUPFAM" id="SSF47757">
    <property type="entry name" value="Chemotaxis receptor methyltransferase CheR, N-terminal domain"/>
    <property type="match status" value="1"/>
</dbReference>
<dbReference type="OrthoDB" id="9816309at2"/>
<reference evidence="7 8" key="1">
    <citation type="submission" date="2019-01" db="EMBL/GenBank/DDBJ databases">
        <title>Geovibrio thiophilus DSM 11263, complete genome.</title>
        <authorList>
            <person name="Spring S."/>
            <person name="Bunk B."/>
            <person name="Sproer C."/>
        </authorList>
    </citation>
    <scope>NUCLEOTIDE SEQUENCE [LARGE SCALE GENOMIC DNA]</scope>
    <source>
        <strain evidence="7 8">DSM 11263</strain>
    </source>
</reference>
<dbReference type="PANTHER" id="PTHR24422">
    <property type="entry name" value="CHEMOTAXIS PROTEIN METHYLTRANSFERASE"/>
    <property type="match status" value="1"/>
</dbReference>
<dbReference type="GO" id="GO:0008983">
    <property type="term" value="F:protein-glutamate O-methyltransferase activity"/>
    <property type="evidence" value="ECO:0007669"/>
    <property type="project" value="UniProtKB-EC"/>
</dbReference>
<dbReference type="InterPro" id="IPR022642">
    <property type="entry name" value="CheR_C"/>
</dbReference>
<feature type="domain" description="CheR-type methyltransferase" evidence="6">
    <location>
        <begin position="1"/>
        <end position="277"/>
    </location>
</feature>
<dbReference type="GO" id="GO:0032259">
    <property type="term" value="P:methylation"/>
    <property type="evidence" value="ECO:0007669"/>
    <property type="project" value="UniProtKB-KW"/>
</dbReference>
<dbReference type="KEGG" id="gtl:EP073_10190"/>
<dbReference type="PIRSF" id="PIRSF000410">
    <property type="entry name" value="CheR"/>
    <property type="match status" value="1"/>
</dbReference>
<evidence type="ECO:0000256" key="2">
    <source>
        <dbReference type="ARBA" id="ARBA00012534"/>
    </source>
</evidence>
<protein>
    <recommendedName>
        <fullName evidence="2">protein-glutamate O-methyltransferase</fullName>
        <ecNumber evidence="2">2.1.1.80</ecNumber>
    </recommendedName>
</protein>
<dbReference type="InterPro" id="IPR000780">
    <property type="entry name" value="CheR_MeTrfase"/>
</dbReference>
<dbReference type="SMART" id="SM00138">
    <property type="entry name" value="MeTrc"/>
    <property type="match status" value="1"/>
</dbReference>
<evidence type="ECO:0000313" key="7">
    <source>
        <dbReference type="EMBL" id="QAR33759.1"/>
    </source>
</evidence>
<dbReference type="Pfam" id="PF01739">
    <property type="entry name" value="CheR"/>
    <property type="match status" value="1"/>
</dbReference>
<accession>A0A410K036</accession>
<evidence type="ECO:0000256" key="4">
    <source>
        <dbReference type="ARBA" id="ARBA00022679"/>
    </source>
</evidence>
<dbReference type="Proteomes" id="UP000287502">
    <property type="component" value="Chromosome"/>
</dbReference>
<dbReference type="Gene3D" id="1.10.155.10">
    <property type="entry name" value="Chemotaxis receptor methyltransferase CheR, N-terminal domain"/>
    <property type="match status" value="1"/>
</dbReference>
<dbReference type="EMBL" id="CP035108">
    <property type="protein sequence ID" value="QAR33759.1"/>
    <property type="molecule type" value="Genomic_DNA"/>
</dbReference>
<dbReference type="InterPro" id="IPR026024">
    <property type="entry name" value="Chemotaxis_MeTrfase_CheR"/>
</dbReference>
<dbReference type="RefSeq" id="WP_128467045.1">
    <property type="nucleotide sequence ID" value="NZ_CP035108.1"/>
</dbReference>
<dbReference type="SUPFAM" id="SSF53335">
    <property type="entry name" value="S-adenosyl-L-methionine-dependent methyltransferases"/>
    <property type="match status" value="1"/>
</dbReference>
<dbReference type="Pfam" id="PF03705">
    <property type="entry name" value="CheR_N"/>
    <property type="match status" value="1"/>
</dbReference>
<comment type="catalytic activity">
    <reaction evidence="1">
        <text>L-glutamyl-[protein] + S-adenosyl-L-methionine = [protein]-L-glutamate 5-O-methyl ester + S-adenosyl-L-homocysteine</text>
        <dbReference type="Rhea" id="RHEA:24452"/>
        <dbReference type="Rhea" id="RHEA-COMP:10208"/>
        <dbReference type="Rhea" id="RHEA-COMP:10311"/>
        <dbReference type="ChEBI" id="CHEBI:29973"/>
        <dbReference type="ChEBI" id="CHEBI:57856"/>
        <dbReference type="ChEBI" id="CHEBI:59789"/>
        <dbReference type="ChEBI" id="CHEBI:82795"/>
        <dbReference type="EC" id="2.1.1.80"/>
    </reaction>
</comment>
<evidence type="ECO:0000256" key="1">
    <source>
        <dbReference type="ARBA" id="ARBA00001541"/>
    </source>
</evidence>
<dbReference type="AlphaFoldDB" id="A0A410K036"/>
<proteinExistence type="predicted"/>